<feature type="compositionally biased region" description="Basic and acidic residues" evidence="1">
    <location>
        <begin position="139"/>
        <end position="154"/>
    </location>
</feature>
<protein>
    <submittedName>
        <fullName evidence="2">Uncharacterized protein</fullName>
    </submittedName>
</protein>
<dbReference type="Proteomes" id="UP001430356">
    <property type="component" value="Unassembled WGS sequence"/>
</dbReference>
<proteinExistence type="predicted"/>
<feature type="compositionally biased region" description="Basic and acidic residues" evidence="1">
    <location>
        <begin position="351"/>
        <end position="362"/>
    </location>
</feature>
<feature type="compositionally biased region" description="Polar residues" evidence="1">
    <location>
        <begin position="259"/>
        <end position="271"/>
    </location>
</feature>
<evidence type="ECO:0000256" key="1">
    <source>
        <dbReference type="SAM" id="MobiDB-lite"/>
    </source>
</evidence>
<reference evidence="2 3" key="1">
    <citation type="journal article" date="2021" name="MBio">
        <title>A New Model Trypanosomatid, Novymonas esmeraldas: Genomic Perception of Its 'Candidatus Pandoraea novymonadis' Endosymbiont.</title>
        <authorList>
            <person name="Zakharova A."/>
            <person name="Saura A."/>
            <person name="Butenko A."/>
            <person name="Podesvova L."/>
            <person name="Warmusova S."/>
            <person name="Kostygov A.Y."/>
            <person name="Nenarokova A."/>
            <person name="Lukes J."/>
            <person name="Opperdoes F.R."/>
            <person name="Yurchenko V."/>
        </authorList>
    </citation>
    <scope>NUCLEOTIDE SEQUENCE [LARGE SCALE GENOMIC DNA]</scope>
    <source>
        <strain evidence="2 3">E262AT.01</strain>
    </source>
</reference>
<evidence type="ECO:0000313" key="3">
    <source>
        <dbReference type="Proteomes" id="UP001430356"/>
    </source>
</evidence>
<keyword evidence="3" id="KW-1185">Reference proteome</keyword>
<dbReference type="EMBL" id="JAECZO010000010">
    <property type="protein sequence ID" value="KAK7200959.1"/>
    <property type="molecule type" value="Genomic_DNA"/>
</dbReference>
<feature type="compositionally biased region" description="Acidic residues" evidence="1">
    <location>
        <begin position="327"/>
        <end position="336"/>
    </location>
</feature>
<evidence type="ECO:0000313" key="2">
    <source>
        <dbReference type="EMBL" id="KAK7200959.1"/>
    </source>
</evidence>
<feature type="region of interest" description="Disordered" evidence="1">
    <location>
        <begin position="1"/>
        <end position="61"/>
    </location>
</feature>
<dbReference type="AlphaFoldDB" id="A0AAW0F5M4"/>
<accession>A0AAW0F5M4</accession>
<comment type="caution">
    <text evidence="2">The sequence shown here is derived from an EMBL/GenBank/DDBJ whole genome shotgun (WGS) entry which is preliminary data.</text>
</comment>
<feature type="compositionally biased region" description="Pro residues" evidence="1">
    <location>
        <begin position="184"/>
        <end position="194"/>
    </location>
</feature>
<feature type="region of interest" description="Disordered" evidence="1">
    <location>
        <begin position="108"/>
        <end position="401"/>
    </location>
</feature>
<organism evidence="2 3">
    <name type="scientific">Novymonas esmeraldas</name>
    <dbReference type="NCBI Taxonomy" id="1808958"/>
    <lineage>
        <taxon>Eukaryota</taxon>
        <taxon>Discoba</taxon>
        <taxon>Euglenozoa</taxon>
        <taxon>Kinetoplastea</taxon>
        <taxon>Metakinetoplastina</taxon>
        <taxon>Trypanosomatida</taxon>
        <taxon>Trypanosomatidae</taxon>
        <taxon>Novymonas</taxon>
    </lineage>
</organism>
<gene>
    <name evidence="2" type="ORF">NESM_000155200</name>
</gene>
<feature type="compositionally biased region" description="Pro residues" evidence="1">
    <location>
        <begin position="293"/>
        <end position="302"/>
    </location>
</feature>
<sequence length="401" mass="42979">MFFAGGTFGHESEARDANRRPTGRRHQARDMAEVQATVDAARGAPATSVAEEARHTTAQRQMATGPSFLDRMYDHNSTIVESAQPTRRRGSAPPDHLNIFSWQEVSPTAAASGVRQPAAGTGAPRAARPVNPTTVAATAEDRRAQESKKFEAHQESAFLRFSDAPKATPAGGAAGQRGARYGAAPPPPPPPPPSHTEGGMMGNLMRDQPEKARGRRGQAPVVAPGKRRSGAEAEMGVAGFPGMGQRSAPRGVPHLTRKPVQSNVFPPTTSEWAERAELTAGDAAHPTPASAGGPPPPPPQRAPPSYHIDEDDYDDHHPQQPYTHEIEIDDDDDDEGHEAPHRTPGGGRNPEWLHDSADDAHNGGRPAESPSTQQRRYNFDAEGQRFYEAPAASHGSSQQRY</sequence>
<feature type="compositionally biased region" description="Low complexity" evidence="1">
    <location>
        <begin position="117"/>
        <end position="129"/>
    </location>
</feature>
<name>A0AAW0F5M4_9TRYP</name>
<feature type="compositionally biased region" description="Basic and acidic residues" evidence="1">
    <location>
        <begin position="10"/>
        <end position="19"/>
    </location>
</feature>
<feature type="compositionally biased region" description="Low complexity" evidence="1">
    <location>
        <begin position="283"/>
        <end position="292"/>
    </location>
</feature>